<organism evidence="1 2">
    <name type="scientific">Rubrobacter tropicus</name>
    <dbReference type="NCBI Taxonomy" id="2653851"/>
    <lineage>
        <taxon>Bacteria</taxon>
        <taxon>Bacillati</taxon>
        <taxon>Actinomycetota</taxon>
        <taxon>Rubrobacteria</taxon>
        <taxon>Rubrobacterales</taxon>
        <taxon>Rubrobacteraceae</taxon>
        <taxon>Rubrobacter</taxon>
    </lineage>
</organism>
<protein>
    <submittedName>
        <fullName evidence="1">HAD-IA family hydrolase</fullName>
    </submittedName>
</protein>
<accession>A0A6G8QD52</accession>
<dbReference type="KEGG" id="rub:GBA63_18590"/>
<gene>
    <name evidence="1" type="ORF">GBA63_18590</name>
</gene>
<dbReference type="EMBL" id="CP045119">
    <property type="protein sequence ID" value="QIN84425.1"/>
    <property type="molecule type" value="Genomic_DNA"/>
</dbReference>
<dbReference type="NCBIfam" id="TIGR01509">
    <property type="entry name" value="HAD-SF-IA-v3"/>
    <property type="match status" value="1"/>
</dbReference>
<dbReference type="InterPro" id="IPR036412">
    <property type="entry name" value="HAD-like_sf"/>
</dbReference>
<dbReference type="InterPro" id="IPR051806">
    <property type="entry name" value="HAD-like_SPP"/>
</dbReference>
<dbReference type="PANTHER" id="PTHR43481">
    <property type="entry name" value="FRUCTOSE-1-PHOSPHATE PHOSPHATASE"/>
    <property type="match status" value="1"/>
</dbReference>
<name>A0A6G8QD52_9ACTN</name>
<evidence type="ECO:0000313" key="1">
    <source>
        <dbReference type="EMBL" id="QIN84425.1"/>
    </source>
</evidence>
<keyword evidence="2" id="KW-1185">Reference proteome</keyword>
<dbReference type="Proteomes" id="UP000501452">
    <property type="component" value="Chromosome"/>
</dbReference>
<dbReference type="InterPro" id="IPR023214">
    <property type="entry name" value="HAD_sf"/>
</dbReference>
<evidence type="ECO:0000313" key="2">
    <source>
        <dbReference type="Proteomes" id="UP000501452"/>
    </source>
</evidence>
<dbReference type="PANTHER" id="PTHR43481:SF4">
    <property type="entry name" value="GLYCEROL-1-PHOSPHATE PHOSPHOHYDROLASE 1-RELATED"/>
    <property type="match status" value="1"/>
</dbReference>
<dbReference type="Gene3D" id="3.40.50.1000">
    <property type="entry name" value="HAD superfamily/HAD-like"/>
    <property type="match status" value="1"/>
</dbReference>
<reference evidence="1 2" key="1">
    <citation type="submission" date="2019-10" db="EMBL/GenBank/DDBJ databases">
        <title>Rubrobacter sp nov SCSIO 52090 isolated from a deep-sea sediment in the South China Sea.</title>
        <authorList>
            <person name="Chen R.W."/>
        </authorList>
    </citation>
    <scope>NUCLEOTIDE SEQUENCE [LARGE SCALE GENOMIC DNA]</scope>
    <source>
        <strain evidence="1 2">SCSIO 52909</strain>
    </source>
</reference>
<keyword evidence="1" id="KW-0378">Hydrolase</keyword>
<sequence length="86" mass="8597">MPNSSIGLGNALALLGVRPQDCVVVEDAPIGVQAARAARMSVVALTTTHPARMLAEADASVGSLRNLNSVLAALQAAGGDARGGMM</sequence>
<proteinExistence type="predicted"/>
<dbReference type="InterPro" id="IPR006439">
    <property type="entry name" value="HAD-SF_hydro_IA"/>
</dbReference>
<dbReference type="SUPFAM" id="SSF56784">
    <property type="entry name" value="HAD-like"/>
    <property type="match status" value="1"/>
</dbReference>
<dbReference type="RefSeq" id="WP_166178590.1">
    <property type="nucleotide sequence ID" value="NZ_CP045119.1"/>
</dbReference>
<dbReference type="GO" id="GO:0050308">
    <property type="term" value="F:sugar-phosphatase activity"/>
    <property type="evidence" value="ECO:0007669"/>
    <property type="project" value="TreeGrafter"/>
</dbReference>
<dbReference type="AlphaFoldDB" id="A0A6G8QD52"/>